<accession>A0A066VXB5</accession>
<evidence type="ECO:0000313" key="1">
    <source>
        <dbReference type="EMBL" id="KDN44913.1"/>
    </source>
</evidence>
<dbReference type="RefSeq" id="XP_013242980.1">
    <property type="nucleotide sequence ID" value="XM_013387526.1"/>
</dbReference>
<proteinExistence type="predicted"/>
<organism evidence="1 2">
    <name type="scientific">Tilletiaria anomala (strain ATCC 24038 / CBS 436.72 / UBC 951)</name>
    <dbReference type="NCBI Taxonomy" id="1037660"/>
    <lineage>
        <taxon>Eukaryota</taxon>
        <taxon>Fungi</taxon>
        <taxon>Dikarya</taxon>
        <taxon>Basidiomycota</taxon>
        <taxon>Ustilaginomycotina</taxon>
        <taxon>Exobasidiomycetes</taxon>
        <taxon>Georgefischeriales</taxon>
        <taxon>Tilletiariaceae</taxon>
        <taxon>Tilletiaria</taxon>
    </lineage>
</organism>
<dbReference type="Proteomes" id="UP000027361">
    <property type="component" value="Unassembled WGS sequence"/>
</dbReference>
<name>A0A066VXB5_TILAU</name>
<gene>
    <name evidence="1" type="ORF">K437DRAFT_256863</name>
</gene>
<sequence>MLCLESCSSQLSPIVWTLGARVVTVIFRIIEGAACVKEEKCGASAVKVESTCPGVLGQMSFLMTASWSPDVVEDSSAESLASMLDNKQLLLSHLLYCSPLRSLRNMSSTYRLCHLRKSPWDYFSSARELNIGVINQKGSRTPWYGRLCKAAAGNETIGATRCV</sequence>
<dbReference type="InParanoid" id="A0A066VXB5"/>
<evidence type="ECO:0000313" key="2">
    <source>
        <dbReference type="Proteomes" id="UP000027361"/>
    </source>
</evidence>
<comment type="caution">
    <text evidence="1">The sequence shown here is derived from an EMBL/GenBank/DDBJ whole genome shotgun (WGS) entry which is preliminary data.</text>
</comment>
<protein>
    <submittedName>
        <fullName evidence="1">Uncharacterized protein</fullName>
    </submittedName>
</protein>
<reference evidence="1 2" key="1">
    <citation type="submission" date="2014-05" db="EMBL/GenBank/DDBJ databases">
        <title>Draft genome sequence of a rare smut relative, Tilletiaria anomala UBC 951.</title>
        <authorList>
            <consortium name="DOE Joint Genome Institute"/>
            <person name="Toome M."/>
            <person name="Kuo A."/>
            <person name="Henrissat B."/>
            <person name="Lipzen A."/>
            <person name="Tritt A."/>
            <person name="Yoshinaga Y."/>
            <person name="Zane M."/>
            <person name="Barry K."/>
            <person name="Grigoriev I.V."/>
            <person name="Spatafora J.W."/>
            <person name="Aimea M.C."/>
        </authorList>
    </citation>
    <scope>NUCLEOTIDE SEQUENCE [LARGE SCALE GENOMIC DNA]</scope>
    <source>
        <strain evidence="1 2">UBC 951</strain>
    </source>
</reference>
<keyword evidence="2" id="KW-1185">Reference proteome</keyword>
<dbReference type="GeneID" id="25264541"/>
<dbReference type="AlphaFoldDB" id="A0A066VXB5"/>
<dbReference type="HOGENOM" id="CLU_1628204_0_0_1"/>
<dbReference type="EMBL" id="JMSN01000047">
    <property type="protein sequence ID" value="KDN44913.1"/>
    <property type="molecule type" value="Genomic_DNA"/>
</dbReference>